<gene>
    <name evidence="1" type="ORF">MGAL_10B064542</name>
</gene>
<dbReference type="EMBL" id="UYJE01007768">
    <property type="protein sequence ID" value="VDI57764.1"/>
    <property type="molecule type" value="Genomic_DNA"/>
</dbReference>
<comment type="caution">
    <text evidence="1">The sequence shown here is derived from an EMBL/GenBank/DDBJ whole genome shotgun (WGS) entry which is preliminary data.</text>
</comment>
<sequence>MGIWQIFALSSVINGRIFSVYQDCDPIVPQKVLHRLIIPRIEMEPNAGTTISNEVYVKWTSTRNDMTTENWVPNYFVPLINAELEADEIILDEDLQWDIDSDTDFFQCCFYSSIFQTMPSKRQSSYGVAGAIKKMKSAVRRKKTSTAVLNGPSTPPNNATVISPDVMEELTNRVTERVASRMERKDGGNF</sequence>
<keyword evidence="2" id="KW-1185">Reference proteome</keyword>
<organism evidence="1 2">
    <name type="scientific">Mytilus galloprovincialis</name>
    <name type="common">Mediterranean mussel</name>
    <dbReference type="NCBI Taxonomy" id="29158"/>
    <lineage>
        <taxon>Eukaryota</taxon>
        <taxon>Metazoa</taxon>
        <taxon>Spiralia</taxon>
        <taxon>Lophotrochozoa</taxon>
        <taxon>Mollusca</taxon>
        <taxon>Bivalvia</taxon>
        <taxon>Autobranchia</taxon>
        <taxon>Pteriomorphia</taxon>
        <taxon>Mytilida</taxon>
        <taxon>Mytiloidea</taxon>
        <taxon>Mytilidae</taxon>
        <taxon>Mytilinae</taxon>
        <taxon>Mytilus</taxon>
    </lineage>
</organism>
<dbReference type="AlphaFoldDB" id="A0A8B6G2I3"/>
<protein>
    <submittedName>
        <fullName evidence="1">Uncharacterized protein</fullName>
    </submittedName>
</protein>
<proteinExistence type="predicted"/>
<accession>A0A8B6G2I3</accession>
<evidence type="ECO:0000313" key="1">
    <source>
        <dbReference type="EMBL" id="VDI57764.1"/>
    </source>
</evidence>
<dbReference type="OrthoDB" id="10043303at2759"/>
<evidence type="ECO:0000313" key="2">
    <source>
        <dbReference type="Proteomes" id="UP000596742"/>
    </source>
</evidence>
<dbReference type="Proteomes" id="UP000596742">
    <property type="component" value="Unassembled WGS sequence"/>
</dbReference>
<name>A0A8B6G2I3_MYTGA</name>
<reference evidence="1" key="1">
    <citation type="submission" date="2018-11" db="EMBL/GenBank/DDBJ databases">
        <authorList>
            <person name="Alioto T."/>
            <person name="Alioto T."/>
        </authorList>
    </citation>
    <scope>NUCLEOTIDE SEQUENCE</scope>
</reference>